<dbReference type="Proteomes" id="UP001396334">
    <property type="component" value="Unassembled WGS sequence"/>
</dbReference>
<evidence type="ECO:0000313" key="2">
    <source>
        <dbReference type="EMBL" id="KAK8475939.1"/>
    </source>
</evidence>
<keyword evidence="1" id="KW-1133">Transmembrane helix</keyword>
<keyword evidence="3" id="KW-1185">Reference proteome</keyword>
<accession>A0ABR1Z7Q6</accession>
<comment type="caution">
    <text evidence="2">The sequence shown here is derived from an EMBL/GenBank/DDBJ whole genome shotgun (WGS) entry which is preliminary data.</text>
</comment>
<evidence type="ECO:0000256" key="1">
    <source>
        <dbReference type="SAM" id="Phobius"/>
    </source>
</evidence>
<name>A0ABR1Z7Q6_9ROSI</name>
<proteinExistence type="predicted"/>
<gene>
    <name evidence="2" type="ORF">V6N11_019922</name>
</gene>
<keyword evidence="1" id="KW-0812">Transmembrane</keyword>
<reference evidence="2 3" key="1">
    <citation type="journal article" date="2024" name="G3 (Bethesda)">
        <title>Genome assembly of Hibiscus sabdariffa L. provides insights into metabolisms of medicinal natural products.</title>
        <authorList>
            <person name="Kim T."/>
        </authorList>
    </citation>
    <scope>NUCLEOTIDE SEQUENCE [LARGE SCALE GENOMIC DNA]</scope>
    <source>
        <strain evidence="2">TK-2024</strain>
        <tissue evidence="2">Old leaves</tissue>
    </source>
</reference>
<organism evidence="2 3">
    <name type="scientific">Hibiscus sabdariffa</name>
    <name type="common">roselle</name>
    <dbReference type="NCBI Taxonomy" id="183260"/>
    <lineage>
        <taxon>Eukaryota</taxon>
        <taxon>Viridiplantae</taxon>
        <taxon>Streptophyta</taxon>
        <taxon>Embryophyta</taxon>
        <taxon>Tracheophyta</taxon>
        <taxon>Spermatophyta</taxon>
        <taxon>Magnoliopsida</taxon>
        <taxon>eudicotyledons</taxon>
        <taxon>Gunneridae</taxon>
        <taxon>Pentapetalae</taxon>
        <taxon>rosids</taxon>
        <taxon>malvids</taxon>
        <taxon>Malvales</taxon>
        <taxon>Malvaceae</taxon>
        <taxon>Malvoideae</taxon>
        <taxon>Hibiscus</taxon>
    </lineage>
</organism>
<protein>
    <recommendedName>
        <fullName evidence="4">PRA1 family protein</fullName>
    </recommendedName>
</protein>
<evidence type="ECO:0000313" key="3">
    <source>
        <dbReference type="Proteomes" id="UP001396334"/>
    </source>
</evidence>
<keyword evidence="1" id="KW-0472">Membrane</keyword>
<evidence type="ECO:0008006" key="4">
    <source>
        <dbReference type="Google" id="ProtNLM"/>
    </source>
</evidence>
<feature type="transmembrane region" description="Helical" evidence="1">
    <location>
        <begin position="15"/>
        <end position="32"/>
    </location>
</feature>
<dbReference type="EMBL" id="JBBPBN010002477">
    <property type="protein sequence ID" value="KAK8475939.1"/>
    <property type="molecule type" value="Genomic_DNA"/>
</dbReference>
<sequence>MENYRDFLNPEKGETLARLILLTWVYVIFHLLHTGPASFLLVSALGLVSVAICNSQQELELAQLWAEQQRKAKKPRLPLAMATPETWIIVFGLGIEIRGVGLESRPVTSCRQSF</sequence>